<evidence type="ECO:0000313" key="2">
    <source>
        <dbReference type="EMBL" id="CAC5343477.1"/>
    </source>
</evidence>
<gene>
    <name evidence="2" type="ORF">PLAN_30659</name>
</gene>
<comment type="caution">
    <text evidence="2">The sequence shown here is derived from an EMBL/GenBank/DDBJ whole genome shotgun (WGS) entry which is preliminary data.</text>
</comment>
<dbReference type="AlphaFoldDB" id="A0A6J7ZM42"/>
<name>A0A6J7ZM42_PLARU</name>
<keyword evidence="3" id="KW-1185">Reference proteome</keyword>
<accession>A0A6J7ZM42</accession>
<reference evidence="2" key="1">
    <citation type="submission" date="2020-05" db="EMBL/GenBank/DDBJ databases">
        <authorList>
            <consortium name="Genoscope - CEA"/>
            <person name="William W."/>
        </authorList>
    </citation>
    <scope>NUCLEOTIDE SEQUENCE [LARGE SCALE GENOMIC DNA]</scope>
    <source>
        <strain evidence="2">PCC 7821</strain>
    </source>
</reference>
<dbReference type="EMBL" id="LR812490">
    <property type="protein sequence ID" value="CAC5343477.1"/>
    <property type="molecule type" value="Genomic_DNA"/>
</dbReference>
<evidence type="ECO:0000313" key="3">
    <source>
        <dbReference type="Proteomes" id="UP000196521"/>
    </source>
</evidence>
<sequence>MTHNLDLFTTIFPFFFFELFQLLFYIKNSPNYYMAVIWAFIYSNLIGNSIGLNICGMWVYAPITYILLMLCDR</sequence>
<proteinExistence type="predicted"/>
<feature type="transmembrane region" description="Helical" evidence="1">
    <location>
        <begin position="7"/>
        <end position="26"/>
    </location>
</feature>
<keyword evidence="1" id="KW-0812">Transmembrane</keyword>
<dbReference type="EMBL" id="CZCZ02000013">
    <property type="protein sequence ID" value="CAC5343477.1"/>
    <property type="molecule type" value="Genomic_DNA"/>
</dbReference>
<feature type="transmembrane region" description="Helical" evidence="1">
    <location>
        <begin position="32"/>
        <end position="60"/>
    </location>
</feature>
<keyword evidence="1" id="KW-0472">Membrane</keyword>
<keyword evidence="1" id="KW-1133">Transmembrane helix</keyword>
<dbReference type="Proteomes" id="UP000196521">
    <property type="component" value="Chromosome"/>
</dbReference>
<evidence type="ECO:0000256" key="1">
    <source>
        <dbReference type="SAM" id="Phobius"/>
    </source>
</evidence>
<organism evidence="2 3">
    <name type="scientific">Planktothrix rubescens CCAP 1459/22</name>
    <dbReference type="NCBI Taxonomy" id="329571"/>
    <lineage>
        <taxon>Bacteria</taxon>
        <taxon>Bacillati</taxon>
        <taxon>Cyanobacteriota</taxon>
        <taxon>Cyanophyceae</taxon>
        <taxon>Oscillatoriophycideae</taxon>
        <taxon>Oscillatoriales</taxon>
        <taxon>Microcoleaceae</taxon>
        <taxon>Planktothrix</taxon>
    </lineage>
</organism>
<protein>
    <submittedName>
        <fullName evidence="2">Uncharacterized protein</fullName>
    </submittedName>
</protein>